<dbReference type="PANTHER" id="PTHR47691:SF3">
    <property type="entry name" value="HTH-TYPE TRANSCRIPTIONAL REGULATOR RV0890C-RELATED"/>
    <property type="match status" value="1"/>
</dbReference>
<protein>
    <submittedName>
        <fullName evidence="2">TPR-like protein</fullName>
    </submittedName>
</protein>
<feature type="non-terminal residue" evidence="2">
    <location>
        <position position="656"/>
    </location>
</feature>
<dbReference type="Gene3D" id="1.25.40.10">
    <property type="entry name" value="Tetratricopeptide repeat domain"/>
    <property type="match status" value="2"/>
</dbReference>
<dbReference type="InParanoid" id="A0A165UXZ5"/>
<dbReference type="GO" id="GO:0043531">
    <property type="term" value="F:ADP binding"/>
    <property type="evidence" value="ECO:0007669"/>
    <property type="project" value="InterPro"/>
</dbReference>
<dbReference type="Pfam" id="PF20703">
    <property type="entry name" value="nSTAND1"/>
    <property type="match status" value="1"/>
</dbReference>
<feature type="non-terminal residue" evidence="2">
    <location>
        <position position="1"/>
    </location>
</feature>
<dbReference type="Proteomes" id="UP000076761">
    <property type="component" value="Unassembled WGS sequence"/>
</dbReference>
<dbReference type="InterPro" id="IPR049052">
    <property type="entry name" value="nSTAND1"/>
</dbReference>
<dbReference type="SUPFAM" id="SSF48452">
    <property type="entry name" value="TPR-like"/>
    <property type="match status" value="2"/>
</dbReference>
<sequence length="656" mass="73203">LSKTIPAKPHVFLGRDQEIKYALNTLTSQTDPQAHLAVLGPGGMGKTSFALTLLHHPTIKDYFKQHVYFVPCESANSCDQMLFHITSVLAIKKQDGEDILTSMDTFLRTGPRLLVVLDNFETPYDQRGSNQNIVDVLGRISSVPQVSLIVTMQGTIAPTGMSQVEIIKLGSLDPEASKQAFLTISPETAEQGALEELLEEVDHIPLAVMLIANLAKLDTVESLLQEWREKKTTLLADGADRLNNIEVSIGLSLKAKAVQDVPDALSLLALISYLPDGILMAQETLEEKTPHMKARKKALRALRQVALIQEHEGCINVLSPVWHYICKQHLLEQNHRQAIEMYYTTLIGKYDSDQKTPVNDVLLMETANITSIIQNNCSCGYATLDILTAGYDMSWFLYQKRHTTDLLDMVIKSGQHIASSDFIAKCQYLSGKMLLTQDYYAQAAFKIQEALQHCQKAGNRLGEAQCLQSIGDILWIEGYYSHAKDKLKDAMEQFEQIGSRLGAAQCLKSIGHILYMEDNYSDARDKLEDAMGQFQQIGNRLGVAQCLKSTGDILCMENNYNKYNDARDKLKDAMGQFQQIGNRLGAAQCLKSIGDILHMEHKYSDAKDKLKDAMGQFQQIGNRLGAAQCLYILGRILHKEGSYHGAKEKLEEAWSL</sequence>
<dbReference type="Gene3D" id="3.40.50.300">
    <property type="entry name" value="P-loop containing nucleotide triphosphate hydrolases"/>
    <property type="match status" value="1"/>
</dbReference>
<dbReference type="AlphaFoldDB" id="A0A165UXZ5"/>
<accession>A0A165UXZ5</accession>
<dbReference type="OrthoDB" id="431454at2759"/>
<name>A0A165UXZ5_9AGAM</name>
<dbReference type="InterPro" id="IPR027417">
    <property type="entry name" value="P-loop_NTPase"/>
</dbReference>
<organism evidence="2 3">
    <name type="scientific">Neolentinus lepideus HHB14362 ss-1</name>
    <dbReference type="NCBI Taxonomy" id="1314782"/>
    <lineage>
        <taxon>Eukaryota</taxon>
        <taxon>Fungi</taxon>
        <taxon>Dikarya</taxon>
        <taxon>Basidiomycota</taxon>
        <taxon>Agaricomycotina</taxon>
        <taxon>Agaricomycetes</taxon>
        <taxon>Gloeophyllales</taxon>
        <taxon>Gloeophyllaceae</taxon>
        <taxon>Neolentinus</taxon>
    </lineage>
</organism>
<proteinExistence type="predicted"/>
<keyword evidence="3" id="KW-1185">Reference proteome</keyword>
<evidence type="ECO:0000259" key="1">
    <source>
        <dbReference type="Pfam" id="PF20703"/>
    </source>
</evidence>
<dbReference type="InterPro" id="IPR011990">
    <property type="entry name" value="TPR-like_helical_dom_sf"/>
</dbReference>
<dbReference type="STRING" id="1314782.A0A165UXZ5"/>
<evidence type="ECO:0000313" key="3">
    <source>
        <dbReference type="Proteomes" id="UP000076761"/>
    </source>
</evidence>
<dbReference type="SUPFAM" id="SSF52540">
    <property type="entry name" value="P-loop containing nucleoside triphosphate hydrolases"/>
    <property type="match status" value="1"/>
</dbReference>
<dbReference type="EMBL" id="KV425556">
    <property type="protein sequence ID" value="KZT28867.1"/>
    <property type="molecule type" value="Genomic_DNA"/>
</dbReference>
<feature type="domain" description="Novel STAND NTPase 1" evidence="1">
    <location>
        <begin position="8"/>
        <end position="153"/>
    </location>
</feature>
<evidence type="ECO:0000313" key="2">
    <source>
        <dbReference type="EMBL" id="KZT28867.1"/>
    </source>
</evidence>
<reference evidence="2 3" key="1">
    <citation type="journal article" date="2016" name="Mol. Biol. Evol.">
        <title>Comparative Genomics of Early-Diverging Mushroom-Forming Fungi Provides Insights into the Origins of Lignocellulose Decay Capabilities.</title>
        <authorList>
            <person name="Nagy L.G."/>
            <person name="Riley R."/>
            <person name="Tritt A."/>
            <person name="Adam C."/>
            <person name="Daum C."/>
            <person name="Floudas D."/>
            <person name="Sun H."/>
            <person name="Yadav J.S."/>
            <person name="Pangilinan J."/>
            <person name="Larsson K.H."/>
            <person name="Matsuura K."/>
            <person name="Barry K."/>
            <person name="Labutti K."/>
            <person name="Kuo R."/>
            <person name="Ohm R.A."/>
            <person name="Bhattacharya S.S."/>
            <person name="Shirouzu T."/>
            <person name="Yoshinaga Y."/>
            <person name="Martin F.M."/>
            <person name="Grigoriev I.V."/>
            <person name="Hibbett D.S."/>
        </authorList>
    </citation>
    <scope>NUCLEOTIDE SEQUENCE [LARGE SCALE GENOMIC DNA]</scope>
    <source>
        <strain evidence="2 3">HHB14362 ss-1</strain>
    </source>
</reference>
<gene>
    <name evidence="2" type="ORF">NEOLEDRAFT_1049400</name>
</gene>
<dbReference type="PANTHER" id="PTHR47691">
    <property type="entry name" value="REGULATOR-RELATED"/>
    <property type="match status" value="1"/>
</dbReference>